<evidence type="ECO:0000256" key="3">
    <source>
        <dbReference type="ARBA" id="ARBA00022448"/>
    </source>
</evidence>
<keyword evidence="8" id="KW-0175">Coiled coil</keyword>
<feature type="coiled-coil region" evidence="8">
    <location>
        <begin position="261"/>
        <end position="315"/>
    </location>
</feature>
<dbReference type="OrthoDB" id="10260857at2759"/>
<dbReference type="GO" id="GO:0043162">
    <property type="term" value="P:ubiquitin-dependent protein catabolic process via the multivesicular body sorting pathway"/>
    <property type="evidence" value="ECO:0007669"/>
    <property type="project" value="TreeGrafter"/>
</dbReference>
<keyword evidence="11" id="KW-1185">Reference proteome</keyword>
<dbReference type="SUPFAM" id="SSF140111">
    <property type="entry name" value="Endosomal sorting complex assembly domain"/>
    <property type="match status" value="1"/>
</dbReference>
<dbReference type="PANTHER" id="PTHR13678">
    <property type="entry name" value="VACUOLAR PROTEIN SORTING-ASSOCIATED PROTEIN 37"/>
    <property type="match status" value="1"/>
</dbReference>
<dbReference type="AlphaFoldDB" id="A0A8B8DEM1"/>
<evidence type="ECO:0000256" key="9">
    <source>
        <dbReference type="SAM" id="MobiDB-lite"/>
    </source>
</evidence>
<evidence type="ECO:0000256" key="7">
    <source>
        <dbReference type="PROSITE-ProRule" id="PRU00646"/>
    </source>
</evidence>
<evidence type="ECO:0000256" key="8">
    <source>
        <dbReference type="SAM" id="Coils"/>
    </source>
</evidence>
<dbReference type="GO" id="GO:0000813">
    <property type="term" value="C:ESCRT I complex"/>
    <property type="evidence" value="ECO:0007669"/>
    <property type="project" value="UniProtKB-ARBA"/>
</dbReference>
<dbReference type="Pfam" id="PF07200">
    <property type="entry name" value="Mod_r"/>
    <property type="match status" value="1"/>
</dbReference>
<keyword evidence="5 7" id="KW-0653">Protein transport</keyword>
<feature type="compositionally biased region" description="Low complexity" evidence="9">
    <location>
        <begin position="7"/>
        <end position="18"/>
    </location>
</feature>
<dbReference type="InterPro" id="IPR009851">
    <property type="entry name" value="Mod_r"/>
</dbReference>
<evidence type="ECO:0000256" key="4">
    <source>
        <dbReference type="ARBA" id="ARBA00022753"/>
    </source>
</evidence>
<evidence type="ECO:0000256" key="5">
    <source>
        <dbReference type="ARBA" id="ARBA00022927"/>
    </source>
</evidence>
<evidence type="ECO:0000256" key="6">
    <source>
        <dbReference type="ARBA" id="ARBA00025010"/>
    </source>
</evidence>
<dbReference type="RefSeq" id="XP_022325999.1">
    <property type="nucleotide sequence ID" value="XM_022470291.1"/>
</dbReference>
<dbReference type="InterPro" id="IPR037202">
    <property type="entry name" value="ESCRT_assembly_dom"/>
</dbReference>
<sequence length="358" mass="40854">MSWLFGNKNKNTSSSQTNLQAHRTKQIDSLKKANLNPIEVIPNTEYRVTFVSGSNNITLVLTLPPLFPQDPPSISVHPPIFHQWVDSQSKITNCPNLSSFSMHSSLAVIVQSIIDEFKAHPPQLQSHNFGVVGPPPFPPATSSLSGFTASAGIQGYYQPPHSQYGTNQAEPMQVTGNSSEDTLSFDRVPDVFTAFPDLKTKSLTELYELQDEEDKILEMIQKLPDVGKFAEEREKISNECIELARSNLSYKPVIEQHRQWILEKRNLYQKVQEEFEQHQRTMMMKSEDFHPSVIQNNLKVALMEAEEESEQMVEQFLEKKMDAEEFKQKFIQARSLCHARRAKDEKLTQIILQNGYSN</sequence>
<reference evidence="12" key="1">
    <citation type="submission" date="2025-08" db="UniProtKB">
        <authorList>
            <consortium name="RefSeq"/>
        </authorList>
    </citation>
    <scope>IDENTIFICATION</scope>
    <source>
        <tissue evidence="12">Whole sample</tissue>
    </source>
</reference>
<evidence type="ECO:0000313" key="12">
    <source>
        <dbReference type="RefSeq" id="XP_022325999.1"/>
    </source>
</evidence>
<comment type="subcellular location">
    <subcellularLocation>
        <location evidence="1">Late endosome membrane</location>
        <topology evidence="1">Peripheral membrane protein</topology>
    </subcellularLocation>
</comment>
<dbReference type="PROSITE" id="PS51314">
    <property type="entry name" value="VPS37_C"/>
    <property type="match status" value="1"/>
</dbReference>
<dbReference type="PANTHER" id="PTHR13678:SF2">
    <property type="entry name" value="VACUOLAR PROTEIN SORTING-ASSOCIATED PROTEIN 37A"/>
    <property type="match status" value="1"/>
</dbReference>
<dbReference type="CDD" id="cd11685">
    <property type="entry name" value="UEV_TSG101-like"/>
    <property type="match status" value="1"/>
</dbReference>
<protein>
    <submittedName>
        <fullName evidence="12">Vacuolar protein sorting-associated protein 37A-like</fullName>
    </submittedName>
</protein>
<dbReference type="GO" id="GO:0006612">
    <property type="term" value="P:protein targeting to membrane"/>
    <property type="evidence" value="ECO:0007669"/>
    <property type="project" value="TreeGrafter"/>
</dbReference>
<accession>A0A8B8DEM1</accession>
<dbReference type="InterPro" id="IPR016135">
    <property type="entry name" value="UBQ-conjugating_enzyme/RWD"/>
</dbReference>
<keyword evidence="4" id="KW-0967">Endosome</keyword>
<proteinExistence type="inferred from homology"/>
<dbReference type="Gene3D" id="1.10.287.660">
    <property type="entry name" value="Helix hairpin bin"/>
    <property type="match status" value="1"/>
</dbReference>
<dbReference type="Proteomes" id="UP000694844">
    <property type="component" value="Chromosome 3"/>
</dbReference>
<dbReference type="InterPro" id="IPR029012">
    <property type="entry name" value="Helix_hairpin_bin_sf"/>
</dbReference>
<name>A0A8B8DEM1_CRAVI</name>
<dbReference type="GO" id="GO:0031902">
    <property type="term" value="C:late endosome membrane"/>
    <property type="evidence" value="ECO:0007669"/>
    <property type="project" value="UniProtKB-SubCell"/>
</dbReference>
<keyword evidence="3 7" id="KW-0813">Transport</keyword>
<comment type="similarity">
    <text evidence="2">Belongs to the VPS37 family.</text>
</comment>
<evidence type="ECO:0000256" key="1">
    <source>
        <dbReference type="ARBA" id="ARBA00004633"/>
    </source>
</evidence>
<comment type="function">
    <text evidence="6">Component of the ESCRT-I complex, a regulator of vesicular trafficking process. Required for the sorting of endocytic ubiquitinated cargos into multivesicular bodies. May be involved in cell growth and differentiation.</text>
</comment>
<dbReference type="SUPFAM" id="SSF54495">
    <property type="entry name" value="UBC-like"/>
    <property type="match status" value="1"/>
</dbReference>
<dbReference type="KEGG" id="cvn:111125974"/>
<organism evidence="11 12">
    <name type="scientific">Crassostrea virginica</name>
    <name type="common">Eastern oyster</name>
    <dbReference type="NCBI Taxonomy" id="6565"/>
    <lineage>
        <taxon>Eukaryota</taxon>
        <taxon>Metazoa</taxon>
        <taxon>Spiralia</taxon>
        <taxon>Lophotrochozoa</taxon>
        <taxon>Mollusca</taxon>
        <taxon>Bivalvia</taxon>
        <taxon>Autobranchia</taxon>
        <taxon>Pteriomorphia</taxon>
        <taxon>Ostreida</taxon>
        <taxon>Ostreoidea</taxon>
        <taxon>Ostreidae</taxon>
        <taxon>Crassostrea</taxon>
    </lineage>
</organism>
<gene>
    <name evidence="12" type="primary">LOC111125974</name>
</gene>
<evidence type="ECO:0000256" key="2">
    <source>
        <dbReference type="ARBA" id="ARBA00007617"/>
    </source>
</evidence>
<feature type="region of interest" description="Disordered" evidence="9">
    <location>
        <begin position="1"/>
        <end position="22"/>
    </location>
</feature>
<dbReference type="GO" id="GO:0006623">
    <property type="term" value="P:protein targeting to vacuole"/>
    <property type="evidence" value="ECO:0007669"/>
    <property type="project" value="TreeGrafter"/>
</dbReference>
<evidence type="ECO:0000313" key="11">
    <source>
        <dbReference type="Proteomes" id="UP000694844"/>
    </source>
</evidence>
<evidence type="ECO:0000259" key="10">
    <source>
        <dbReference type="PROSITE" id="PS51314"/>
    </source>
</evidence>
<feature type="domain" description="VPS37 C-terminal" evidence="10">
    <location>
        <begin position="272"/>
        <end position="358"/>
    </location>
</feature>
<dbReference type="GeneID" id="111125974"/>